<sequence length="39" mass="4281">MAPLKLREISVYGVLVVIFAAILFSEPLALAKNFEAAFQ</sequence>
<evidence type="ECO:0000313" key="1">
    <source>
        <dbReference type="EMBL" id="KFM62028.1"/>
    </source>
</evidence>
<accession>A0A087TA89</accession>
<proteinExistence type="predicted"/>
<protein>
    <submittedName>
        <fullName evidence="1">Uncharacterized protein</fullName>
    </submittedName>
</protein>
<name>A0A087TA89_STEMI</name>
<feature type="non-terminal residue" evidence="1">
    <location>
        <position position="39"/>
    </location>
</feature>
<reference evidence="1 2" key="1">
    <citation type="submission" date="2013-11" db="EMBL/GenBank/DDBJ databases">
        <title>Genome sequencing of Stegodyphus mimosarum.</title>
        <authorList>
            <person name="Bechsgaard J."/>
        </authorList>
    </citation>
    <scope>NUCLEOTIDE SEQUENCE [LARGE SCALE GENOMIC DNA]</scope>
</reference>
<keyword evidence="2" id="KW-1185">Reference proteome</keyword>
<evidence type="ECO:0000313" key="2">
    <source>
        <dbReference type="Proteomes" id="UP000054359"/>
    </source>
</evidence>
<dbReference type="AlphaFoldDB" id="A0A087TA89"/>
<dbReference type="EMBL" id="KK114257">
    <property type="protein sequence ID" value="KFM62028.1"/>
    <property type="molecule type" value="Genomic_DNA"/>
</dbReference>
<gene>
    <name evidence="1" type="ORF">X975_25112</name>
</gene>
<organism evidence="1 2">
    <name type="scientific">Stegodyphus mimosarum</name>
    <name type="common">African social velvet spider</name>
    <dbReference type="NCBI Taxonomy" id="407821"/>
    <lineage>
        <taxon>Eukaryota</taxon>
        <taxon>Metazoa</taxon>
        <taxon>Ecdysozoa</taxon>
        <taxon>Arthropoda</taxon>
        <taxon>Chelicerata</taxon>
        <taxon>Arachnida</taxon>
        <taxon>Araneae</taxon>
        <taxon>Araneomorphae</taxon>
        <taxon>Entelegynae</taxon>
        <taxon>Eresoidea</taxon>
        <taxon>Eresidae</taxon>
        <taxon>Stegodyphus</taxon>
    </lineage>
</organism>
<dbReference type="Proteomes" id="UP000054359">
    <property type="component" value="Unassembled WGS sequence"/>
</dbReference>